<dbReference type="Proteomes" id="UP001627154">
    <property type="component" value="Unassembled WGS sequence"/>
</dbReference>
<reference evidence="2 3" key="1">
    <citation type="journal article" date="2024" name="bioRxiv">
        <title>A reference genome for Trichogramma kaykai: A tiny desert-dwelling parasitoid wasp with competing sex-ratio distorters.</title>
        <authorList>
            <person name="Culotta J."/>
            <person name="Lindsey A.R."/>
        </authorList>
    </citation>
    <scope>NUCLEOTIDE SEQUENCE [LARGE SCALE GENOMIC DNA]</scope>
    <source>
        <strain evidence="2 3">KSX58</strain>
    </source>
</reference>
<gene>
    <name evidence="2" type="ORF">TKK_008087</name>
</gene>
<dbReference type="AlphaFoldDB" id="A0ABD2X234"/>
<keyword evidence="3" id="KW-1185">Reference proteome</keyword>
<comment type="caution">
    <text evidence="2">The sequence shown here is derived from an EMBL/GenBank/DDBJ whole genome shotgun (WGS) entry which is preliminary data.</text>
</comment>
<organism evidence="2 3">
    <name type="scientific">Trichogramma kaykai</name>
    <dbReference type="NCBI Taxonomy" id="54128"/>
    <lineage>
        <taxon>Eukaryota</taxon>
        <taxon>Metazoa</taxon>
        <taxon>Ecdysozoa</taxon>
        <taxon>Arthropoda</taxon>
        <taxon>Hexapoda</taxon>
        <taxon>Insecta</taxon>
        <taxon>Pterygota</taxon>
        <taxon>Neoptera</taxon>
        <taxon>Endopterygota</taxon>
        <taxon>Hymenoptera</taxon>
        <taxon>Apocrita</taxon>
        <taxon>Proctotrupomorpha</taxon>
        <taxon>Chalcidoidea</taxon>
        <taxon>Trichogrammatidae</taxon>
        <taxon>Trichogramma</taxon>
    </lineage>
</organism>
<feature type="region of interest" description="Disordered" evidence="1">
    <location>
        <begin position="1"/>
        <end position="53"/>
    </location>
</feature>
<evidence type="ECO:0000313" key="3">
    <source>
        <dbReference type="Proteomes" id="UP001627154"/>
    </source>
</evidence>
<feature type="compositionally biased region" description="Basic residues" evidence="1">
    <location>
        <begin position="16"/>
        <end position="32"/>
    </location>
</feature>
<feature type="compositionally biased region" description="Basic and acidic residues" evidence="1">
    <location>
        <begin position="33"/>
        <end position="52"/>
    </location>
</feature>
<name>A0ABD2X234_9HYME</name>
<accession>A0ABD2X234</accession>
<dbReference type="EMBL" id="JBJJXI010000059">
    <property type="protein sequence ID" value="KAL3399003.1"/>
    <property type="molecule type" value="Genomic_DNA"/>
</dbReference>
<protein>
    <submittedName>
        <fullName evidence="2">Uncharacterized protein</fullName>
    </submittedName>
</protein>
<sequence>MASRANLAQPGPCKTAHPRGRKNAHSTARARRRPDEGRTPAEEKPIQRRGAEDSGLVLKIFASHWSTRRPGRGRVIACDCVCESSLADEYRSGDTQRAKCGCVRVTSAPEPVASGQIARCKVRSASSGSQRECHVASVHVHSTSPHRSRAQRPY</sequence>
<proteinExistence type="predicted"/>
<evidence type="ECO:0000313" key="2">
    <source>
        <dbReference type="EMBL" id="KAL3399003.1"/>
    </source>
</evidence>
<evidence type="ECO:0000256" key="1">
    <source>
        <dbReference type="SAM" id="MobiDB-lite"/>
    </source>
</evidence>